<dbReference type="GO" id="GO:0008270">
    <property type="term" value="F:zinc ion binding"/>
    <property type="evidence" value="ECO:0007669"/>
    <property type="project" value="UniProtKB-KW"/>
</dbReference>
<evidence type="ECO:0000256" key="12">
    <source>
        <dbReference type="ARBA" id="ARBA00023242"/>
    </source>
</evidence>
<keyword evidence="9 13" id="KW-0863">Zinc-finger</keyword>
<evidence type="ECO:0000256" key="2">
    <source>
        <dbReference type="ARBA" id="ARBA00004123"/>
    </source>
</evidence>
<dbReference type="GO" id="GO:0003677">
    <property type="term" value="F:DNA binding"/>
    <property type="evidence" value="ECO:0007669"/>
    <property type="project" value="UniProtKB-KW"/>
</dbReference>
<dbReference type="PANTHER" id="PTHR24392:SF49">
    <property type="entry name" value="PROTEIN HUNCHBACK"/>
    <property type="match status" value="1"/>
</dbReference>
<evidence type="ECO:0000259" key="14">
    <source>
        <dbReference type="PROSITE" id="PS50157"/>
    </source>
</evidence>
<evidence type="ECO:0000256" key="10">
    <source>
        <dbReference type="ARBA" id="ARBA00022833"/>
    </source>
</evidence>
<evidence type="ECO:0000256" key="6">
    <source>
        <dbReference type="ARBA" id="ARBA00022492"/>
    </source>
</evidence>
<feature type="domain" description="C2H2-type" evidence="14">
    <location>
        <begin position="121"/>
        <end position="148"/>
    </location>
</feature>
<sequence>MELKSDIGVKGKPLGFSEAYASQDHLLSQEAVLKHDYQFQNFHNINDYSLCPKFLRQEATKQSVESDNEVFDDLRTPRNPEALDNLDHETKRVLTKTRKEHGNSSTAPKRVNKPVDRSITFKCTLCDFSTVYKHSLKNHQLRHTSDKKFACDQCSFCTVHRQSLKVHKLVHLKVKRFQCPSCSYCTNFLFRIRNHKYKHHNVDKASEAENTEEKPVLIN</sequence>
<comment type="similarity">
    <text evidence="3">Belongs to the hunchback C2H2-type zinc-finger protein family.</text>
</comment>
<evidence type="ECO:0000256" key="1">
    <source>
        <dbReference type="ARBA" id="ARBA00003983"/>
    </source>
</evidence>
<name>A0A5N5T462_9CRUS</name>
<protein>
    <recommendedName>
        <fullName evidence="4">Protein hunchback</fullName>
    </recommendedName>
</protein>
<reference evidence="15 16" key="1">
    <citation type="journal article" date="2019" name="PLoS Biol.">
        <title>Sex chromosomes control vertical transmission of feminizing Wolbachia symbionts in an isopod.</title>
        <authorList>
            <person name="Becking T."/>
            <person name="Chebbi M.A."/>
            <person name="Giraud I."/>
            <person name="Moumen B."/>
            <person name="Laverre T."/>
            <person name="Caubet Y."/>
            <person name="Peccoud J."/>
            <person name="Gilbert C."/>
            <person name="Cordaux R."/>
        </authorList>
    </citation>
    <scope>NUCLEOTIDE SEQUENCE [LARGE SCALE GENOMIC DNA]</scope>
    <source>
        <strain evidence="15">ANa2</strain>
        <tissue evidence="15">Whole body excluding digestive tract and cuticle</tissue>
    </source>
</reference>
<gene>
    <name evidence="15" type="primary">ZBTB10</name>
    <name evidence="15" type="ORF">Anas_00433</name>
</gene>
<dbReference type="SUPFAM" id="SSF57667">
    <property type="entry name" value="beta-beta-alpha zinc fingers"/>
    <property type="match status" value="1"/>
</dbReference>
<dbReference type="InterPro" id="IPR013087">
    <property type="entry name" value="Znf_C2H2_type"/>
</dbReference>
<evidence type="ECO:0000256" key="9">
    <source>
        <dbReference type="ARBA" id="ARBA00022771"/>
    </source>
</evidence>
<evidence type="ECO:0000256" key="8">
    <source>
        <dbReference type="ARBA" id="ARBA00022737"/>
    </source>
</evidence>
<keyword evidence="12" id="KW-0539">Nucleus</keyword>
<evidence type="ECO:0000313" key="15">
    <source>
        <dbReference type="EMBL" id="KAB7501331.1"/>
    </source>
</evidence>
<keyword evidence="8" id="KW-0677">Repeat</keyword>
<dbReference type="PANTHER" id="PTHR24392">
    <property type="entry name" value="ZINC FINGER PROTEIN"/>
    <property type="match status" value="1"/>
</dbReference>
<proteinExistence type="inferred from homology"/>
<evidence type="ECO:0000256" key="4">
    <source>
        <dbReference type="ARBA" id="ARBA00013638"/>
    </source>
</evidence>
<dbReference type="PROSITE" id="PS50157">
    <property type="entry name" value="ZINC_FINGER_C2H2_2"/>
    <property type="match status" value="2"/>
</dbReference>
<dbReference type="SMART" id="SM00355">
    <property type="entry name" value="ZnF_C2H2"/>
    <property type="match status" value="3"/>
</dbReference>
<dbReference type="InterPro" id="IPR036236">
    <property type="entry name" value="Znf_C2H2_sf"/>
</dbReference>
<organism evidence="15 16">
    <name type="scientific">Armadillidium nasatum</name>
    <dbReference type="NCBI Taxonomy" id="96803"/>
    <lineage>
        <taxon>Eukaryota</taxon>
        <taxon>Metazoa</taxon>
        <taxon>Ecdysozoa</taxon>
        <taxon>Arthropoda</taxon>
        <taxon>Crustacea</taxon>
        <taxon>Multicrustacea</taxon>
        <taxon>Malacostraca</taxon>
        <taxon>Eumalacostraca</taxon>
        <taxon>Peracarida</taxon>
        <taxon>Isopoda</taxon>
        <taxon>Oniscidea</taxon>
        <taxon>Crinocheta</taxon>
        <taxon>Armadillidiidae</taxon>
        <taxon>Armadillidium</taxon>
    </lineage>
</organism>
<dbReference type="Proteomes" id="UP000326759">
    <property type="component" value="Unassembled WGS sequence"/>
</dbReference>
<dbReference type="AlphaFoldDB" id="A0A5N5T462"/>
<comment type="caution">
    <text evidence="15">The sequence shown here is derived from an EMBL/GenBank/DDBJ whole genome shotgun (WGS) entry which is preliminary data.</text>
</comment>
<accession>A0A5N5T462</accession>
<keyword evidence="7" id="KW-0479">Metal-binding</keyword>
<dbReference type="OrthoDB" id="5860767at2759"/>
<keyword evidence="5" id="KW-0217">Developmental protein</keyword>
<evidence type="ECO:0000256" key="3">
    <source>
        <dbReference type="ARBA" id="ARBA00007746"/>
    </source>
</evidence>
<comment type="function">
    <text evidence="1">Gap class segmentation protein that controls development of head structures.</text>
</comment>
<evidence type="ECO:0000256" key="11">
    <source>
        <dbReference type="ARBA" id="ARBA00023125"/>
    </source>
</evidence>
<keyword evidence="10" id="KW-0862">Zinc</keyword>
<dbReference type="GO" id="GO:0005634">
    <property type="term" value="C:nucleus"/>
    <property type="evidence" value="ECO:0007669"/>
    <property type="project" value="UniProtKB-SubCell"/>
</dbReference>
<keyword evidence="11" id="KW-0238">DNA-binding</keyword>
<feature type="domain" description="C2H2-type" evidence="14">
    <location>
        <begin position="149"/>
        <end position="176"/>
    </location>
</feature>
<dbReference type="Gene3D" id="3.30.160.60">
    <property type="entry name" value="Classic Zinc Finger"/>
    <property type="match status" value="1"/>
</dbReference>
<dbReference type="GO" id="GO:0035282">
    <property type="term" value="P:segmentation"/>
    <property type="evidence" value="ECO:0007669"/>
    <property type="project" value="UniProtKB-KW"/>
</dbReference>
<evidence type="ECO:0000256" key="13">
    <source>
        <dbReference type="PROSITE-ProRule" id="PRU00042"/>
    </source>
</evidence>
<evidence type="ECO:0000256" key="5">
    <source>
        <dbReference type="ARBA" id="ARBA00022473"/>
    </source>
</evidence>
<evidence type="ECO:0000313" key="16">
    <source>
        <dbReference type="Proteomes" id="UP000326759"/>
    </source>
</evidence>
<evidence type="ECO:0000256" key="7">
    <source>
        <dbReference type="ARBA" id="ARBA00022723"/>
    </source>
</evidence>
<keyword evidence="6" id="KW-0302">Gap protein</keyword>
<keyword evidence="16" id="KW-1185">Reference proteome</keyword>
<comment type="subcellular location">
    <subcellularLocation>
        <location evidence="2">Nucleus</location>
    </subcellularLocation>
</comment>
<dbReference type="EMBL" id="SEYY01010983">
    <property type="protein sequence ID" value="KAB7501331.1"/>
    <property type="molecule type" value="Genomic_DNA"/>
</dbReference>